<dbReference type="AlphaFoldDB" id="A0A845QAW5"/>
<organism evidence="1 2">
    <name type="scientific">Pyruvatibacter mobilis</name>
    <dbReference type="NCBI Taxonomy" id="1712261"/>
    <lineage>
        <taxon>Bacteria</taxon>
        <taxon>Pseudomonadati</taxon>
        <taxon>Pseudomonadota</taxon>
        <taxon>Alphaproteobacteria</taxon>
        <taxon>Hyphomicrobiales</taxon>
        <taxon>Parvibaculaceae</taxon>
        <taxon>Pyruvatibacter</taxon>
    </lineage>
</organism>
<dbReference type="InterPro" id="IPR036412">
    <property type="entry name" value="HAD-like_sf"/>
</dbReference>
<dbReference type="SUPFAM" id="SSF56784">
    <property type="entry name" value="HAD-like"/>
    <property type="match status" value="1"/>
</dbReference>
<accession>A0A845QAW5</accession>
<reference evidence="1 2" key="1">
    <citation type="journal article" date="2016" name="Int. J. Syst. Evol. Microbiol.">
        <title>Pyruvatibacter mobilis gen. nov., sp. nov., a marine bacterium from the culture broth of Picochlorum sp. 122.</title>
        <authorList>
            <person name="Wang G."/>
            <person name="Tang M."/>
            <person name="Wu H."/>
            <person name="Dai S."/>
            <person name="Li T."/>
            <person name="Chen C."/>
            <person name="He H."/>
            <person name="Fan J."/>
            <person name="Xiang W."/>
            <person name="Li X."/>
        </authorList>
    </citation>
    <scope>NUCLEOTIDE SEQUENCE [LARGE SCALE GENOMIC DNA]</scope>
    <source>
        <strain evidence="1 2">GYP-11</strain>
    </source>
</reference>
<sequence>MTTATTDLDPFVIQQIDELRLDPERPLIVTDADEVLFQFMAGLEAYLEREGYEITLDSFAITGNVRFKETGAVVEAREMKGLLGGFFEAETHRLAPVPGAAEALSKLADHADIVVLSNVPFPQRDSRARSLAESGMPYPLVANAGLKGPAMASLAARGGKPVFFLDDIPHNLQSVHDAVDGVHLVHFVADPRLRKLVPSPKARHVSSGDWTHAADHIHSTIQAHKTGLSA</sequence>
<evidence type="ECO:0000313" key="1">
    <source>
        <dbReference type="EMBL" id="NBG95743.1"/>
    </source>
</evidence>
<protein>
    <recommendedName>
        <fullName evidence="3">HAD family hydrolase</fullName>
    </recommendedName>
</protein>
<dbReference type="RefSeq" id="WP_160587656.1">
    <property type="nucleotide sequence ID" value="NZ_BMHN01000001.1"/>
</dbReference>
<keyword evidence="2" id="KW-1185">Reference proteome</keyword>
<dbReference type="Proteomes" id="UP000470384">
    <property type="component" value="Unassembled WGS sequence"/>
</dbReference>
<gene>
    <name evidence="1" type="ORF">GTQ45_08355</name>
</gene>
<comment type="caution">
    <text evidence="1">The sequence shown here is derived from an EMBL/GenBank/DDBJ whole genome shotgun (WGS) entry which is preliminary data.</text>
</comment>
<evidence type="ECO:0000313" key="2">
    <source>
        <dbReference type="Proteomes" id="UP000470384"/>
    </source>
</evidence>
<evidence type="ECO:0008006" key="3">
    <source>
        <dbReference type="Google" id="ProtNLM"/>
    </source>
</evidence>
<dbReference type="OrthoDB" id="7192139at2"/>
<dbReference type="EMBL" id="WXYQ01000006">
    <property type="protein sequence ID" value="NBG95743.1"/>
    <property type="molecule type" value="Genomic_DNA"/>
</dbReference>
<proteinExistence type="predicted"/>
<name>A0A845QAW5_9HYPH</name>
<dbReference type="GeneID" id="300654445"/>